<sequence>MALIAYDEDHGLLRPDVHLSSKILARSQSTWSALSSVAHSTTLFPYPCTNTPRKIAQASYHGTFHCEIAL</sequence>
<name>A0A5N7AQV0_9EURO</name>
<gene>
    <name evidence="1" type="ORF">BDV26DRAFT_274569</name>
</gene>
<protein>
    <submittedName>
        <fullName evidence="1">Uncharacterized protein</fullName>
    </submittedName>
</protein>
<dbReference type="AlphaFoldDB" id="A0A5N7AQV0"/>
<organism evidence="1 2">
    <name type="scientific">Aspergillus bertholletiae</name>
    <dbReference type="NCBI Taxonomy" id="1226010"/>
    <lineage>
        <taxon>Eukaryota</taxon>
        <taxon>Fungi</taxon>
        <taxon>Dikarya</taxon>
        <taxon>Ascomycota</taxon>
        <taxon>Pezizomycotina</taxon>
        <taxon>Eurotiomycetes</taxon>
        <taxon>Eurotiomycetidae</taxon>
        <taxon>Eurotiales</taxon>
        <taxon>Aspergillaceae</taxon>
        <taxon>Aspergillus</taxon>
        <taxon>Aspergillus subgen. Circumdati</taxon>
    </lineage>
</organism>
<accession>A0A5N7AQV0</accession>
<proteinExistence type="predicted"/>
<keyword evidence="2" id="KW-1185">Reference proteome</keyword>
<evidence type="ECO:0000313" key="1">
    <source>
        <dbReference type="EMBL" id="KAE8372232.1"/>
    </source>
</evidence>
<reference evidence="1 2" key="1">
    <citation type="submission" date="2019-04" db="EMBL/GenBank/DDBJ databases">
        <title>Friends and foes A comparative genomics studyof 23 Aspergillus species from section Flavi.</title>
        <authorList>
            <consortium name="DOE Joint Genome Institute"/>
            <person name="Kjaerbolling I."/>
            <person name="Vesth T."/>
            <person name="Frisvad J.C."/>
            <person name="Nybo J.L."/>
            <person name="Theobald S."/>
            <person name="Kildgaard S."/>
            <person name="Isbrandt T."/>
            <person name="Kuo A."/>
            <person name="Sato A."/>
            <person name="Lyhne E.K."/>
            <person name="Kogle M.E."/>
            <person name="Wiebenga A."/>
            <person name="Kun R.S."/>
            <person name="Lubbers R.J."/>
            <person name="Makela M.R."/>
            <person name="Barry K."/>
            <person name="Chovatia M."/>
            <person name="Clum A."/>
            <person name="Daum C."/>
            <person name="Haridas S."/>
            <person name="He G."/>
            <person name="LaButti K."/>
            <person name="Lipzen A."/>
            <person name="Mondo S."/>
            <person name="Riley R."/>
            <person name="Salamov A."/>
            <person name="Simmons B.A."/>
            <person name="Magnuson J.K."/>
            <person name="Henrissat B."/>
            <person name="Mortensen U.H."/>
            <person name="Larsen T.O."/>
            <person name="Devries R.P."/>
            <person name="Grigoriev I.V."/>
            <person name="Machida M."/>
            <person name="Baker S.E."/>
            <person name="Andersen M.R."/>
        </authorList>
    </citation>
    <scope>NUCLEOTIDE SEQUENCE [LARGE SCALE GENOMIC DNA]</scope>
    <source>
        <strain evidence="1 2">IBT 29228</strain>
    </source>
</reference>
<dbReference type="Proteomes" id="UP000326198">
    <property type="component" value="Unassembled WGS sequence"/>
</dbReference>
<dbReference type="EMBL" id="ML736369">
    <property type="protein sequence ID" value="KAE8372232.1"/>
    <property type="molecule type" value="Genomic_DNA"/>
</dbReference>
<evidence type="ECO:0000313" key="2">
    <source>
        <dbReference type="Proteomes" id="UP000326198"/>
    </source>
</evidence>